<evidence type="ECO:0000256" key="1">
    <source>
        <dbReference type="SAM" id="SignalP"/>
    </source>
</evidence>
<dbReference type="AlphaFoldDB" id="A0A318EBD4"/>
<sequence>MFRRCACLIAVLAAAPASAQWSGEVGLGYLGTSGNTSTESLNGKLALDYTAASWKNSFKALSTYSTDQDETTAERYAASDKLDWNFSERNYVFASLDWEKDLFGGIRERTSETVGYGRKVLVGPTHFLEAEIGAGARQSEENVTGLRDDDLIYRGSALYTWKLSETSEFSEGVKLESGESNTFVESLAELKLSIVGNLFASISYTVRYNSDVPDGTDETDTFTAINLSYTFGAQ</sequence>
<feature type="signal peptide" evidence="1">
    <location>
        <begin position="1"/>
        <end position="19"/>
    </location>
</feature>
<dbReference type="EMBL" id="QICN01000006">
    <property type="protein sequence ID" value="PXV67034.1"/>
    <property type="molecule type" value="Genomic_DNA"/>
</dbReference>
<feature type="chain" id="PRO_5016363917" evidence="1">
    <location>
        <begin position="20"/>
        <end position="234"/>
    </location>
</feature>
<organism evidence="2 3">
    <name type="scientific">Sinimarinibacterium flocculans</name>
    <dbReference type="NCBI Taxonomy" id="985250"/>
    <lineage>
        <taxon>Bacteria</taxon>
        <taxon>Pseudomonadati</taxon>
        <taxon>Pseudomonadota</taxon>
        <taxon>Gammaproteobacteria</taxon>
        <taxon>Nevskiales</taxon>
        <taxon>Nevskiaceae</taxon>
        <taxon>Sinimarinibacterium</taxon>
    </lineage>
</organism>
<name>A0A318EBD4_9GAMM</name>
<keyword evidence="1" id="KW-0732">Signal</keyword>
<dbReference type="OrthoDB" id="5292716at2"/>
<accession>A0A318EBD4</accession>
<dbReference type="InterPro" id="IPR007433">
    <property type="entry name" value="DUF481"/>
</dbReference>
<reference evidence="2 3" key="1">
    <citation type="submission" date="2018-04" db="EMBL/GenBank/DDBJ databases">
        <title>Genomic Encyclopedia of Type Strains, Phase IV (KMG-IV): sequencing the most valuable type-strain genomes for metagenomic binning, comparative biology and taxonomic classification.</title>
        <authorList>
            <person name="Goeker M."/>
        </authorList>
    </citation>
    <scope>NUCLEOTIDE SEQUENCE [LARGE SCALE GENOMIC DNA]</scope>
    <source>
        <strain evidence="2 3">DSM 104150</strain>
    </source>
</reference>
<evidence type="ECO:0000313" key="3">
    <source>
        <dbReference type="Proteomes" id="UP000248330"/>
    </source>
</evidence>
<keyword evidence="3" id="KW-1185">Reference proteome</keyword>
<proteinExistence type="predicted"/>
<dbReference type="Pfam" id="PF04338">
    <property type="entry name" value="DUF481"/>
    <property type="match status" value="1"/>
</dbReference>
<dbReference type="RefSeq" id="WP_110265564.1">
    <property type="nucleotide sequence ID" value="NZ_CAKZQT010000016.1"/>
</dbReference>
<gene>
    <name evidence="2" type="ORF">C8D93_1067</name>
</gene>
<evidence type="ECO:0000313" key="2">
    <source>
        <dbReference type="EMBL" id="PXV67034.1"/>
    </source>
</evidence>
<protein>
    <submittedName>
        <fullName evidence="2">Putative salt-induced outer membrane protein</fullName>
    </submittedName>
</protein>
<dbReference type="Proteomes" id="UP000248330">
    <property type="component" value="Unassembled WGS sequence"/>
</dbReference>
<comment type="caution">
    <text evidence="2">The sequence shown here is derived from an EMBL/GenBank/DDBJ whole genome shotgun (WGS) entry which is preliminary data.</text>
</comment>